<reference evidence="2" key="2">
    <citation type="submission" date="2016-04" db="EMBL/GenBank/DDBJ databases">
        <title>First Complete Genome Sequence of a Subdivision 6 Acidobacterium.</title>
        <authorList>
            <person name="Huang S."/>
            <person name="Vieira S."/>
            <person name="Bunk B."/>
            <person name="Riedel T."/>
            <person name="Sproeer C."/>
            <person name="Overmann J."/>
        </authorList>
    </citation>
    <scope>NUCLEOTIDE SEQUENCE [LARGE SCALE GENOMIC DNA]</scope>
    <source>
        <strain evidence="2">DSM 100886 HEG_-6_39</strain>
    </source>
</reference>
<dbReference type="InterPro" id="IPR010428">
    <property type="entry name" value="Zincin_1"/>
</dbReference>
<reference evidence="1 2" key="1">
    <citation type="journal article" date="2016" name="Genome Announc.">
        <title>First Complete Genome Sequence of a Subdivision 6 Acidobacterium Strain.</title>
        <authorList>
            <person name="Huang S."/>
            <person name="Vieira S."/>
            <person name="Bunk B."/>
            <person name="Riedel T."/>
            <person name="Sproer C."/>
            <person name="Overmann J."/>
        </authorList>
    </citation>
    <scope>NUCLEOTIDE SEQUENCE [LARGE SCALE GENOMIC DNA]</scope>
    <source>
        <strain evidence="2">DSM 100886 HEG_-6_39</strain>
    </source>
</reference>
<dbReference type="Pfam" id="PF06262">
    <property type="entry name" value="Zincin_1"/>
    <property type="match status" value="1"/>
</dbReference>
<proteinExistence type="predicted"/>
<dbReference type="EMBL" id="CP015136">
    <property type="protein sequence ID" value="AMY10482.1"/>
    <property type="molecule type" value="Genomic_DNA"/>
</dbReference>
<dbReference type="Gene3D" id="3.30.2010.20">
    <property type="match status" value="1"/>
</dbReference>
<dbReference type="CDD" id="cd12952">
    <property type="entry name" value="MMP_ACEL2062"/>
    <property type="match status" value="1"/>
</dbReference>
<dbReference type="OrthoDB" id="9806895at2"/>
<dbReference type="KEGG" id="abac:LuPra_03715"/>
<protein>
    <submittedName>
        <fullName evidence="1">Possibl zinc metallo-peptidase</fullName>
    </submittedName>
</protein>
<dbReference type="Proteomes" id="UP000076079">
    <property type="component" value="Chromosome"/>
</dbReference>
<dbReference type="RefSeq" id="WP_110172119.1">
    <property type="nucleotide sequence ID" value="NZ_CP015136.1"/>
</dbReference>
<sequence length="132" mass="15279">MTRDEFATLIEEALTLIPENFRDAMRNIAIIVEEYPPATLLEEMEIEAPDTLYGLYLGTPITERQWDDGNREPDQIVLYQGPHEEDAINEDDLVAMVAETLIHEIGHYFGMSEEEIQEVEEHFWAEQDGDHD</sequence>
<organism evidence="1 2">
    <name type="scientific">Luteitalea pratensis</name>
    <dbReference type="NCBI Taxonomy" id="1855912"/>
    <lineage>
        <taxon>Bacteria</taxon>
        <taxon>Pseudomonadati</taxon>
        <taxon>Acidobacteriota</taxon>
        <taxon>Vicinamibacteria</taxon>
        <taxon>Vicinamibacterales</taxon>
        <taxon>Vicinamibacteraceae</taxon>
        <taxon>Luteitalea</taxon>
    </lineage>
</organism>
<evidence type="ECO:0000313" key="2">
    <source>
        <dbReference type="Proteomes" id="UP000076079"/>
    </source>
</evidence>
<accession>A0A143PPE6</accession>
<dbReference type="SUPFAM" id="SSF55486">
    <property type="entry name" value="Metalloproteases ('zincins'), catalytic domain"/>
    <property type="match status" value="1"/>
</dbReference>
<gene>
    <name evidence="1" type="ORF">LuPra_03715</name>
</gene>
<dbReference type="AlphaFoldDB" id="A0A143PPE6"/>
<dbReference type="InterPro" id="IPR038555">
    <property type="entry name" value="Zincin_1_sf"/>
</dbReference>
<dbReference type="STRING" id="1855912.LuPra_03715"/>
<name>A0A143PPE6_LUTPR</name>
<keyword evidence="2" id="KW-1185">Reference proteome</keyword>
<evidence type="ECO:0000313" key="1">
    <source>
        <dbReference type="EMBL" id="AMY10482.1"/>
    </source>
</evidence>